<dbReference type="Proteomes" id="UP000095280">
    <property type="component" value="Unplaced"/>
</dbReference>
<feature type="chain" id="PRO_5009320554" evidence="1">
    <location>
        <begin position="24"/>
        <end position="163"/>
    </location>
</feature>
<protein>
    <submittedName>
        <fullName evidence="4">SCP domain-containing protein</fullName>
    </submittedName>
</protein>
<dbReference type="WBParaSite" id="maker-uti_cns_0008526-snap-gene-0.6-mRNA-1">
    <property type="protein sequence ID" value="maker-uti_cns_0008526-snap-gene-0.6-mRNA-1"/>
    <property type="gene ID" value="maker-uti_cns_0008526-snap-gene-0.6"/>
</dbReference>
<dbReference type="InterPro" id="IPR014044">
    <property type="entry name" value="CAP_dom"/>
</dbReference>
<name>A0A1I8HYG7_9PLAT</name>
<keyword evidence="3" id="KW-1185">Reference proteome</keyword>
<sequence length="163" mass="18496">MQLERRHALLFLLCLPLTVGASGLVLTPAQKTEALDTHNRLRRSVSPSAADMNFLTWNPYLEELAQQAANRCVFEHNYNGPYQNLGENIYQGFRTNLTDILTFFFMEKLAYDYPRKACDLSNSLNLKQCGHYIQLVGAAVSEVGCAIAECATNKFLMFCEYNR</sequence>
<feature type="domain" description="SCP" evidence="2">
    <location>
        <begin position="29"/>
        <end position="162"/>
    </location>
</feature>
<dbReference type="SMART" id="SM00198">
    <property type="entry name" value="SCP"/>
    <property type="match status" value="1"/>
</dbReference>
<evidence type="ECO:0000313" key="3">
    <source>
        <dbReference type="Proteomes" id="UP000095280"/>
    </source>
</evidence>
<reference evidence="4" key="1">
    <citation type="submission" date="2016-11" db="UniProtKB">
        <authorList>
            <consortium name="WormBaseParasite"/>
        </authorList>
    </citation>
    <scope>IDENTIFICATION</scope>
</reference>
<keyword evidence="1" id="KW-0732">Signal</keyword>
<dbReference type="Pfam" id="PF00188">
    <property type="entry name" value="CAP"/>
    <property type="match status" value="1"/>
</dbReference>
<dbReference type="PANTHER" id="PTHR10334">
    <property type="entry name" value="CYSTEINE-RICH SECRETORY PROTEIN-RELATED"/>
    <property type="match status" value="1"/>
</dbReference>
<dbReference type="CDD" id="cd05380">
    <property type="entry name" value="CAP_euk"/>
    <property type="match status" value="1"/>
</dbReference>
<proteinExistence type="predicted"/>
<dbReference type="InterPro" id="IPR001283">
    <property type="entry name" value="CRISP-related"/>
</dbReference>
<organism evidence="3 4">
    <name type="scientific">Macrostomum lignano</name>
    <dbReference type="NCBI Taxonomy" id="282301"/>
    <lineage>
        <taxon>Eukaryota</taxon>
        <taxon>Metazoa</taxon>
        <taxon>Spiralia</taxon>
        <taxon>Lophotrochozoa</taxon>
        <taxon>Platyhelminthes</taxon>
        <taxon>Rhabditophora</taxon>
        <taxon>Macrostomorpha</taxon>
        <taxon>Macrostomida</taxon>
        <taxon>Macrostomidae</taxon>
        <taxon>Macrostomum</taxon>
    </lineage>
</organism>
<evidence type="ECO:0000256" key="1">
    <source>
        <dbReference type="SAM" id="SignalP"/>
    </source>
</evidence>
<evidence type="ECO:0000313" key="4">
    <source>
        <dbReference type="WBParaSite" id="maker-uti_cns_0008526-snap-gene-0.6-mRNA-1"/>
    </source>
</evidence>
<dbReference type="PRINTS" id="PR00837">
    <property type="entry name" value="V5TPXLIKE"/>
</dbReference>
<dbReference type="Gene3D" id="3.40.33.10">
    <property type="entry name" value="CAP"/>
    <property type="match status" value="1"/>
</dbReference>
<dbReference type="AlphaFoldDB" id="A0A1I8HYG7"/>
<dbReference type="SUPFAM" id="SSF55797">
    <property type="entry name" value="PR-1-like"/>
    <property type="match status" value="1"/>
</dbReference>
<feature type="signal peptide" evidence="1">
    <location>
        <begin position="1"/>
        <end position="23"/>
    </location>
</feature>
<accession>A0A1I8HYG7</accession>
<evidence type="ECO:0000259" key="2">
    <source>
        <dbReference type="SMART" id="SM00198"/>
    </source>
</evidence>
<dbReference type="InterPro" id="IPR035940">
    <property type="entry name" value="CAP_sf"/>
</dbReference>